<feature type="compositionally biased region" description="Acidic residues" evidence="1">
    <location>
        <begin position="129"/>
        <end position="153"/>
    </location>
</feature>
<evidence type="ECO:0000313" key="3">
    <source>
        <dbReference type="Proteomes" id="UP001149090"/>
    </source>
</evidence>
<accession>A0A9Q0LI17</accession>
<proteinExistence type="predicted"/>
<feature type="region of interest" description="Disordered" evidence="1">
    <location>
        <begin position="129"/>
        <end position="255"/>
    </location>
</feature>
<dbReference type="PANTHER" id="PTHR37516:SF1">
    <property type="entry name" value="SCA1 COMPLEX SCAFFOLD PROTEIN SCAA"/>
    <property type="match status" value="1"/>
</dbReference>
<keyword evidence="3" id="KW-1185">Reference proteome</keyword>
<dbReference type="OrthoDB" id="17150at2759"/>
<feature type="compositionally biased region" description="Low complexity" evidence="1">
    <location>
        <begin position="173"/>
        <end position="190"/>
    </location>
</feature>
<dbReference type="GO" id="GO:1904515">
    <property type="term" value="P:positive regulation of TORC2 signaling"/>
    <property type="evidence" value="ECO:0007669"/>
    <property type="project" value="TreeGrafter"/>
</dbReference>
<dbReference type="InterPro" id="IPR037474">
    <property type="entry name" value="ScaA"/>
</dbReference>
<name>A0A9Q0LI17_ANAIG</name>
<dbReference type="GO" id="GO:0046579">
    <property type="term" value="P:positive regulation of Ras protein signal transduction"/>
    <property type="evidence" value="ECO:0007669"/>
    <property type="project" value="TreeGrafter"/>
</dbReference>
<sequence length="1271" mass="148557">MANQTIETEIKSFQGLRSEYTGPNIIPKEIKPTRSEKKIKKKFPVFVDPQGNLYDINFLPIEDKESLLKEYDDIDKASVKWIDDMEKSLGYLRIPTILGRTYARPREVRRGVEELTEEISEITLLESETDLLTETETETEIEMETDYDSEWDKEDNAQVDDLKKTRTRSGSDLSKLNKAKSSNENENNENIQKTEDKDQSNLEEKKSIEDENENDNENDKNQEDLPRHSSGHRDSIERESNITDRENVSMSTTEKTKDKELIKLDPIQEFQLYKILDKGLNIDQIEKEKFTFDINRVLFKKDPWNSLLIPEEPIPQHYKTLAEFDRAYKRWAQVCVQFLENIPLHAKQFQEQSGLKPVDPQLQKRKKQKKLKQDFFRDYSSWRRNIFLQIASISVNAPFEIEKDTKFLTKTFKTTEPSEPLEEEKKNQLHTLLAKMKNKLSSKERIQNLCGKFHGVAWGYGTTLDISTEINPNDLTKLTKVPAVNLSVFLTRSEIKENSRKNCSNNIQGKSVQFDIPAYDVKEVIDWTKVTKNEKYLDDLRKQIHKLGFFAQFDHLQSGWAISIRPPTMNDELLEKIQDIVKNSNPFTIKEFFQILSLPQLLDLFQRMLSKNIPEQKSQNKMTYLEFFQTVVTPEHFIELLDEAENSKSLLTQSKISSFITSLLLSKNGKSYLEPLISEQNISRVYQITNIVSMFNDKRVDIFPFNEELISLVKVKFGAETKMFEFANFVSMYYYLKILKQILDQQVISLYLERELQKSFVFLINLLEEFPNIIEKDIFKGISSRSSLLSGYFLFVTIQLLYLESSELFRILRSTSVNMVFRLRNLGGSKFLHSQMHSRFMWNLMRQEKHLDFFATNYGGAVQNITDDLFVKVSEKRAEKKVQIAVNNENIEHEITDQEVEKKKQVEIHAKKQNQKQVEITKENIIPQPPYIAVLSAGFGKFIYENITVNQQLISVKQVVLFSESLYHEITSKIDSYLSSKQLNVSTGINCVGFFLSSMLKCLINLNLITTEDGEKTQKISKKKSGKGDNKEMIQDSLKIDLKQFQLIQSFLRKSSERDYQFKSHIMDCLRSLMKNHEVFKLVSQDLQFVTVLQDLCFDESNFAFNRNCWKTFYQMIYYHFGFCQFLIEKENLPTFLTKALGKKSTEQSRSMVLPNSLFYLSKLLLMNTIEKQRLKKGKQPARSYMKDAVRSLKKDVELISEMFIKKHFFVRLHILYTKFVENNAGAEYISIAKIYHTIGTQSILSKLLREAKKSQNYIDGIEKVKRIFVQ</sequence>
<dbReference type="GO" id="GO:0005829">
    <property type="term" value="C:cytosol"/>
    <property type="evidence" value="ECO:0007669"/>
    <property type="project" value="TreeGrafter"/>
</dbReference>
<evidence type="ECO:0000313" key="2">
    <source>
        <dbReference type="EMBL" id="KAJ5073277.1"/>
    </source>
</evidence>
<feature type="compositionally biased region" description="Basic and acidic residues" evidence="1">
    <location>
        <begin position="192"/>
        <end position="209"/>
    </location>
</feature>
<evidence type="ECO:0000256" key="1">
    <source>
        <dbReference type="SAM" id="MobiDB-lite"/>
    </source>
</evidence>
<organism evidence="2 3">
    <name type="scientific">Anaeramoeba ignava</name>
    <name type="common">Anaerobic marine amoeba</name>
    <dbReference type="NCBI Taxonomy" id="1746090"/>
    <lineage>
        <taxon>Eukaryota</taxon>
        <taxon>Metamonada</taxon>
        <taxon>Anaeramoebidae</taxon>
        <taxon>Anaeramoeba</taxon>
    </lineage>
</organism>
<protein>
    <submittedName>
        <fullName evidence="2">Sca1 complex scaffold protein scaa</fullName>
    </submittedName>
</protein>
<dbReference type="AlphaFoldDB" id="A0A9Q0LI17"/>
<dbReference type="PANTHER" id="PTHR37516">
    <property type="entry name" value="SCA1 COMPLEX SCAFFOLD PROTEIN SCAA"/>
    <property type="match status" value="1"/>
</dbReference>
<reference evidence="2" key="1">
    <citation type="submission" date="2022-10" db="EMBL/GenBank/DDBJ databases">
        <title>Novel sulphate-reducing endosymbionts in the free-living metamonad Anaeramoeba.</title>
        <authorList>
            <person name="Jerlstrom-Hultqvist J."/>
            <person name="Cepicka I."/>
            <person name="Gallot-Lavallee L."/>
            <person name="Salas-Leiva D."/>
            <person name="Curtis B.A."/>
            <person name="Zahonova K."/>
            <person name="Pipaliya S."/>
            <person name="Dacks J."/>
            <person name="Roger A.J."/>
        </authorList>
    </citation>
    <scope>NUCLEOTIDE SEQUENCE</scope>
    <source>
        <strain evidence="2">BMAN</strain>
    </source>
</reference>
<dbReference type="GO" id="GO:0005886">
    <property type="term" value="C:plasma membrane"/>
    <property type="evidence" value="ECO:0007669"/>
    <property type="project" value="TreeGrafter"/>
</dbReference>
<feature type="compositionally biased region" description="Basic and acidic residues" evidence="1">
    <location>
        <begin position="154"/>
        <end position="164"/>
    </location>
</feature>
<feature type="compositionally biased region" description="Basic and acidic residues" evidence="1">
    <location>
        <begin position="217"/>
        <end position="247"/>
    </location>
</feature>
<dbReference type="Proteomes" id="UP001149090">
    <property type="component" value="Unassembled WGS sequence"/>
</dbReference>
<comment type="caution">
    <text evidence="2">The sequence shown here is derived from an EMBL/GenBank/DDBJ whole genome shotgun (WGS) entry which is preliminary data.</text>
</comment>
<gene>
    <name evidence="2" type="ORF">M0811_08959</name>
</gene>
<dbReference type="EMBL" id="JAPDFW010000076">
    <property type="protein sequence ID" value="KAJ5073277.1"/>
    <property type="molecule type" value="Genomic_DNA"/>
</dbReference>